<organism evidence="1">
    <name type="scientific">Zea mays</name>
    <name type="common">Maize</name>
    <dbReference type="NCBI Taxonomy" id="4577"/>
    <lineage>
        <taxon>Eukaryota</taxon>
        <taxon>Viridiplantae</taxon>
        <taxon>Streptophyta</taxon>
        <taxon>Embryophyta</taxon>
        <taxon>Tracheophyta</taxon>
        <taxon>Spermatophyta</taxon>
        <taxon>Magnoliopsida</taxon>
        <taxon>Liliopsida</taxon>
        <taxon>Poales</taxon>
        <taxon>Poaceae</taxon>
        <taxon>PACMAD clade</taxon>
        <taxon>Panicoideae</taxon>
        <taxon>Andropogonodae</taxon>
        <taxon>Andropogoneae</taxon>
        <taxon>Tripsacinae</taxon>
        <taxon>Zea</taxon>
    </lineage>
</organism>
<evidence type="ECO:0000313" key="1">
    <source>
        <dbReference type="EMBL" id="AQL00273.1"/>
    </source>
</evidence>
<dbReference type="EMBL" id="CM000784">
    <property type="protein sequence ID" value="AQL00273.1"/>
    <property type="molecule type" value="Genomic_DNA"/>
</dbReference>
<proteinExistence type="predicted"/>
<reference evidence="1" key="1">
    <citation type="submission" date="2015-12" db="EMBL/GenBank/DDBJ databases">
        <title>Update maize B73 reference genome by single molecule sequencing technologies.</title>
        <authorList>
            <consortium name="Maize Genome Sequencing Project"/>
            <person name="Ware D."/>
        </authorList>
    </citation>
    <scope>NUCLEOTIDE SEQUENCE</scope>
    <source>
        <tissue evidence="1">Seedling</tissue>
    </source>
</reference>
<accession>A0A1D6GB04</accession>
<protein>
    <submittedName>
        <fullName evidence="1">Uncharacterized protein</fullName>
    </submittedName>
</protein>
<name>A0A1D6GB04_MAIZE</name>
<dbReference type="AlphaFoldDB" id="A0A1D6GB04"/>
<gene>
    <name evidence="1" type="ORF">ZEAMMB73_Zm00001d012679</name>
</gene>
<sequence>MVLELTGCTFLVTCIPKLYLPETIVTV</sequence>